<organism evidence="1 2">
    <name type="scientific">Tegillarca granosa</name>
    <name type="common">Malaysian cockle</name>
    <name type="synonym">Anadara granosa</name>
    <dbReference type="NCBI Taxonomy" id="220873"/>
    <lineage>
        <taxon>Eukaryota</taxon>
        <taxon>Metazoa</taxon>
        <taxon>Spiralia</taxon>
        <taxon>Lophotrochozoa</taxon>
        <taxon>Mollusca</taxon>
        <taxon>Bivalvia</taxon>
        <taxon>Autobranchia</taxon>
        <taxon>Pteriomorphia</taxon>
        <taxon>Arcoida</taxon>
        <taxon>Arcoidea</taxon>
        <taxon>Arcidae</taxon>
        <taxon>Tegillarca</taxon>
    </lineage>
</organism>
<evidence type="ECO:0000313" key="1">
    <source>
        <dbReference type="EMBL" id="KAJ8314628.1"/>
    </source>
</evidence>
<sequence>MCSVDSDSCLSQYVNDFRIQEFGYGFRRKPRISCFQRLIFVWCTAGSNSYQHSRISYPCRDHVYVG</sequence>
<accession>A0ABQ9FBB3</accession>
<protein>
    <submittedName>
        <fullName evidence="1">Uncharacterized protein</fullName>
    </submittedName>
</protein>
<dbReference type="Proteomes" id="UP001217089">
    <property type="component" value="Unassembled WGS sequence"/>
</dbReference>
<gene>
    <name evidence="1" type="ORF">KUTeg_006778</name>
</gene>
<dbReference type="EMBL" id="JARBDR010000337">
    <property type="protein sequence ID" value="KAJ8314628.1"/>
    <property type="molecule type" value="Genomic_DNA"/>
</dbReference>
<keyword evidence="2" id="KW-1185">Reference proteome</keyword>
<reference evidence="1 2" key="1">
    <citation type="submission" date="2022-12" db="EMBL/GenBank/DDBJ databases">
        <title>Chromosome-level genome of Tegillarca granosa.</title>
        <authorList>
            <person name="Kim J."/>
        </authorList>
    </citation>
    <scope>NUCLEOTIDE SEQUENCE [LARGE SCALE GENOMIC DNA]</scope>
    <source>
        <strain evidence="1">Teg-2019</strain>
        <tissue evidence="1">Adductor muscle</tissue>
    </source>
</reference>
<evidence type="ECO:0000313" key="2">
    <source>
        <dbReference type="Proteomes" id="UP001217089"/>
    </source>
</evidence>
<comment type="caution">
    <text evidence="1">The sequence shown here is derived from an EMBL/GenBank/DDBJ whole genome shotgun (WGS) entry which is preliminary data.</text>
</comment>
<name>A0ABQ9FBB3_TEGGR</name>
<proteinExistence type="predicted"/>